<feature type="domain" description="RGS" evidence="2">
    <location>
        <begin position="434"/>
        <end position="550"/>
    </location>
</feature>
<dbReference type="PANTHER" id="PTHR10845:SF192">
    <property type="entry name" value="DOUBLE HIT, ISOFORM B"/>
    <property type="match status" value="1"/>
</dbReference>
<feature type="transmembrane region" description="Helical" evidence="1">
    <location>
        <begin position="95"/>
        <end position="113"/>
    </location>
</feature>
<evidence type="ECO:0000313" key="3">
    <source>
        <dbReference type="EMBL" id="TPX51710.1"/>
    </source>
</evidence>
<dbReference type="EMBL" id="QEAM01000002">
    <property type="protein sequence ID" value="TPX51710.1"/>
    <property type="molecule type" value="Genomic_DNA"/>
</dbReference>
<accession>A0A507DLE7</accession>
<dbReference type="Gene3D" id="1.10.167.10">
    <property type="entry name" value="Regulator of G-protein Signalling 4, domain 2"/>
    <property type="match status" value="1"/>
</dbReference>
<feature type="transmembrane region" description="Helical" evidence="1">
    <location>
        <begin position="380"/>
        <end position="403"/>
    </location>
</feature>
<reference evidence="5 6" key="1">
    <citation type="journal article" date="2019" name="Sci. Rep.">
        <title>Comparative genomics of chytrid fungi reveal insights into the obligate biotrophic and pathogenic lifestyle of Synchytrium endobioticum.</title>
        <authorList>
            <person name="van de Vossenberg B.T.L.H."/>
            <person name="Warris S."/>
            <person name="Nguyen H.D.T."/>
            <person name="van Gent-Pelzer M.P.E."/>
            <person name="Joly D.L."/>
            <person name="van de Geest H.C."/>
            <person name="Bonants P.J.M."/>
            <person name="Smith D.S."/>
            <person name="Levesque C.A."/>
            <person name="van der Lee T.A.J."/>
        </authorList>
    </citation>
    <scope>NUCLEOTIDE SEQUENCE [LARGE SCALE GENOMIC DNA]</scope>
    <source>
        <strain evidence="3 6">LEV6574</strain>
        <strain evidence="4 5">MB42</strain>
    </source>
</reference>
<dbReference type="InterPro" id="IPR016137">
    <property type="entry name" value="RGS"/>
</dbReference>
<keyword evidence="5" id="KW-1185">Reference proteome</keyword>
<dbReference type="AlphaFoldDB" id="A0A507DLE7"/>
<dbReference type="OrthoDB" id="196547at2759"/>
<dbReference type="EMBL" id="QEAN01000019">
    <property type="protein sequence ID" value="TPX53298.1"/>
    <property type="molecule type" value="Genomic_DNA"/>
</dbReference>
<gene>
    <name evidence="3" type="ORF">SeLEV6574_g00098</name>
    <name evidence="4" type="ORF">SeMB42_g00887</name>
</gene>
<keyword evidence="1" id="KW-0812">Transmembrane</keyword>
<protein>
    <recommendedName>
        <fullName evidence="2">RGS domain-containing protein</fullName>
    </recommendedName>
</protein>
<dbReference type="STRING" id="286115.A0A507DLE7"/>
<name>A0A507DLE7_9FUNG</name>
<evidence type="ECO:0000313" key="4">
    <source>
        <dbReference type="EMBL" id="TPX53298.1"/>
    </source>
</evidence>
<keyword evidence="1" id="KW-1133">Transmembrane helix</keyword>
<evidence type="ECO:0000313" key="5">
    <source>
        <dbReference type="Proteomes" id="UP000317494"/>
    </source>
</evidence>
<feature type="transmembrane region" description="Helical" evidence="1">
    <location>
        <begin position="310"/>
        <end position="330"/>
    </location>
</feature>
<dbReference type="Proteomes" id="UP000320475">
    <property type="component" value="Unassembled WGS sequence"/>
</dbReference>
<organism evidence="3 6">
    <name type="scientific">Synchytrium endobioticum</name>
    <dbReference type="NCBI Taxonomy" id="286115"/>
    <lineage>
        <taxon>Eukaryota</taxon>
        <taxon>Fungi</taxon>
        <taxon>Fungi incertae sedis</taxon>
        <taxon>Chytridiomycota</taxon>
        <taxon>Chytridiomycota incertae sedis</taxon>
        <taxon>Chytridiomycetes</taxon>
        <taxon>Synchytriales</taxon>
        <taxon>Synchytriaceae</taxon>
        <taxon>Synchytrium</taxon>
    </lineage>
</organism>
<evidence type="ECO:0000313" key="6">
    <source>
        <dbReference type="Proteomes" id="UP000320475"/>
    </source>
</evidence>
<feature type="transmembrane region" description="Helical" evidence="1">
    <location>
        <begin position="342"/>
        <end position="368"/>
    </location>
</feature>
<dbReference type="InterPro" id="IPR044926">
    <property type="entry name" value="RGS_subdomain_2"/>
</dbReference>
<comment type="caution">
    <text evidence="3">The sequence shown here is derived from an EMBL/GenBank/DDBJ whole genome shotgun (WGS) entry which is preliminary data.</text>
</comment>
<evidence type="ECO:0000256" key="1">
    <source>
        <dbReference type="SAM" id="Phobius"/>
    </source>
</evidence>
<dbReference type="PROSITE" id="PS50132">
    <property type="entry name" value="RGS"/>
    <property type="match status" value="1"/>
</dbReference>
<dbReference type="SUPFAM" id="SSF48097">
    <property type="entry name" value="Regulator of G-protein signaling, RGS"/>
    <property type="match status" value="1"/>
</dbReference>
<proteinExistence type="predicted"/>
<sequence length="557" mass="62689">MLRRSDDDDPMDDYVPFAKGRQWIGLLAFLIYLLIIIISTTLFWRNRRDVYIAVRSVNTTIIHVLVHFTLVGLVFPSRFIYPGVFPCAVELWSETILTPTLLLFLVAKLGAFVPEYQLSRRRLEASKSTPAVTSPLPGSEAFAALVAGTINSNLSRSIKTTTSTNEHISPDSDDHIEAIEVISINNAEITAMTDVKQTGEGNQACDGDSQNEIPDYYLTRWLTRKEKREVLPETTAGSQKLRRNAWASIRESVAWKLKWLLAPKTIFKLALIQAFVNIVILLSLQNVTTSYHIFPVVDYSMLCPKTMDSLPLFLETMIYILILEPLVLYLGRNVNDEFDLRIDVITSVTSGMSFFIAGIALAGSATVLPRSVRCITDTKLWVYAGALVSHCALVILPVARLAFRPSTSTSCDSCTTLKYQHQDNTKRFSCSYNSFNMVLNTPALFEQLKEFSVGTLSVENCLFIERVRQFQYHLAIGEHKTARNEMECLVRTFIEEGASCEVNILGCTRKKILASMMIMRSCTSPPPIQLFNGALQEVMELVYRDTFSAFHNKLFSC</sequence>
<dbReference type="Pfam" id="PF00615">
    <property type="entry name" value="RGS"/>
    <property type="match status" value="1"/>
</dbReference>
<feature type="transmembrane region" description="Helical" evidence="1">
    <location>
        <begin position="23"/>
        <end position="44"/>
    </location>
</feature>
<dbReference type="Proteomes" id="UP000317494">
    <property type="component" value="Unassembled WGS sequence"/>
</dbReference>
<keyword evidence="1" id="KW-0472">Membrane</keyword>
<evidence type="ECO:0000259" key="2">
    <source>
        <dbReference type="PROSITE" id="PS50132"/>
    </source>
</evidence>
<feature type="transmembrane region" description="Helical" evidence="1">
    <location>
        <begin position="56"/>
        <end position="75"/>
    </location>
</feature>
<dbReference type="InterPro" id="IPR036305">
    <property type="entry name" value="RGS_sf"/>
</dbReference>
<dbReference type="PANTHER" id="PTHR10845">
    <property type="entry name" value="REGULATOR OF G PROTEIN SIGNALING"/>
    <property type="match status" value="1"/>
</dbReference>
<dbReference type="VEuPathDB" id="FungiDB:SeMB42_g00887"/>